<dbReference type="Proteomes" id="UP001224122">
    <property type="component" value="Unassembled WGS sequence"/>
</dbReference>
<organism evidence="1 2">
    <name type="scientific">Neobacillus ginsengisoli</name>
    <dbReference type="NCBI Taxonomy" id="904295"/>
    <lineage>
        <taxon>Bacteria</taxon>
        <taxon>Bacillati</taxon>
        <taxon>Bacillota</taxon>
        <taxon>Bacilli</taxon>
        <taxon>Bacillales</taxon>
        <taxon>Bacillaceae</taxon>
        <taxon>Neobacillus</taxon>
    </lineage>
</organism>
<proteinExistence type="predicted"/>
<accession>A0ABT9XS89</accession>
<sequence>MFQRTSCVDDIRVKIVSFASTVQLGDSCIINGLSRAIAVQREVEIEYGNEGNFSVYPVFTEPIPFQPITESLAYTPRNLNPIIKVNNIGIIGMSSASILHVGNSQHVSMETRIKHIRQLLPHEEEEQGQGK</sequence>
<dbReference type="InterPro" id="IPR024496">
    <property type="entry name" value="Spore_germ_GerPE"/>
</dbReference>
<evidence type="ECO:0000313" key="1">
    <source>
        <dbReference type="EMBL" id="MDQ0198135.1"/>
    </source>
</evidence>
<name>A0ABT9XS89_9BACI</name>
<reference evidence="1 2" key="1">
    <citation type="submission" date="2023-07" db="EMBL/GenBank/DDBJ databases">
        <title>Genomic Encyclopedia of Type Strains, Phase IV (KMG-IV): sequencing the most valuable type-strain genomes for metagenomic binning, comparative biology and taxonomic classification.</title>
        <authorList>
            <person name="Goeker M."/>
        </authorList>
    </citation>
    <scope>NUCLEOTIDE SEQUENCE [LARGE SCALE GENOMIC DNA]</scope>
    <source>
        <strain evidence="1 2">DSM 27594</strain>
    </source>
</reference>
<keyword evidence="2" id="KW-1185">Reference proteome</keyword>
<dbReference type="EMBL" id="JAUSTW010000002">
    <property type="protein sequence ID" value="MDQ0198135.1"/>
    <property type="molecule type" value="Genomic_DNA"/>
</dbReference>
<dbReference type="RefSeq" id="WP_307405578.1">
    <property type="nucleotide sequence ID" value="NZ_JAUSTW010000002.1"/>
</dbReference>
<comment type="caution">
    <text evidence="1">The sequence shown here is derived from an EMBL/GenBank/DDBJ whole genome shotgun (WGS) entry which is preliminary data.</text>
</comment>
<dbReference type="Pfam" id="PF10970">
    <property type="entry name" value="GerPE"/>
    <property type="match status" value="1"/>
</dbReference>
<evidence type="ECO:0000313" key="2">
    <source>
        <dbReference type="Proteomes" id="UP001224122"/>
    </source>
</evidence>
<gene>
    <name evidence="1" type="ORF">J2S10_001276</name>
</gene>
<protein>
    <submittedName>
        <fullName evidence="1">Spore germination protein PE</fullName>
    </submittedName>
</protein>